<dbReference type="EMBL" id="JBEAFC010000014">
    <property type="protein sequence ID" value="KAL1532210.1"/>
    <property type="molecule type" value="Genomic_DNA"/>
</dbReference>
<reference evidence="7 8" key="1">
    <citation type="submission" date="2024-06" db="EMBL/GenBank/DDBJ databases">
        <title>A chromosome level genome sequence of Diviner's sage (Salvia divinorum).</title>
        <authorList>
            <person name="Ford S.A."/>
            <person name="Ro D.-K."/>
            <person name="Ness R.W."/>
            <person name="Phillips M.A."/>
        </authorList>
    </citation>
    <scope>NUCLEOTIDE SEQUENCE [LARGE SCALE GENOMIC DNA]</scope>
    <source>
        <strain evidence="7">SAF-2024a</strain>
        <tissue evidence="7">Leaf</tissue>
    </source>
</reference>
<evidence type="ECO:0000256" key="2">
    <source>
        <dbReference type="ARBA" id="ARBA00022884"/>
    </source>
</evidence>
<organism evidence="7 8">
    <name type="scientific">Salvia divinorum</name>
    <name type="common">Maria pastora</name>
    <name type="synonym">Diviner's sage</name>
    <dbReference type="NCBI Taxonomy" id="28513"/>
    <lineage>
        <taxon>Eukaryota</taxon>
        <taxon>Viridiplantae</taxon>
        <taxon>Streptophyta</taxon>
        <taxon>Embryophyta</taxon>
        <taxon>Tracheophyta</taxon>
        <taxon>Spermatophyta</taxon>
        <taxon>Magnoliopsida</taxon>
        <taxon>eudicotyledons</taxon>
        <taxon>Gunneridae</taxon>
        <taxon>Pentapetalae</taxon>
        <taxon>asterids</taxon>
        <taxon>lamiids</taxon>
        <taxon>Lamiales</taxon>
        <taxon>Lamiaceae</taxon>
        <taxon>Nepetoideae</taxon>
        <taxon>Mentheae</taxon>
        <taxon>Salviinae</taxon>
        <taxon>Salvia</taxon>
        <taxon>Salvia subgen. Calosphace</taxon>
    </lineage>
</organism>
<dbReference type="Proteomes" id="UP001567538">
    <property type="component" value="Unassembled WGS sequence"/>
</dbReference>
<dbReference type="InterPro" id="IPR002344">
    <property type="entry name" value="Lupus_La"/>
</dbReference>
<dbReference type="InterPro" id="IPR036390">
    <property type="entry name" value="WH_DNA-bd_sf"/>
</dbReference>
<evidence type="ECO:0000256" key="4">
    <source>
        <dbReference type="PROSITE-ProRule" id="PRU00332"/>
    </source>
</evidence>
<evidence type="ECO:0000313" key="8">
    <source>
        <dbReference type="Proteomes" id="UP001567538"/>
    </source>
</evidence>
<keyword evidence="8" id="KW-1185">Reference proteome</keyword>
<keyword evidence="2 4" id="KW-0694">RNA-binding</keyword>
<evidence type="ECO:0000259" key="6">
    <source>
        <dbReference type="PROSITE" id="PS50961"/>
    </source>
</evidence>
<accession>A0ABD1FK89</accession>
<gene>
    <name evidence="7" type="ORF">AAHA92_32245</name>
</gene>
<dbReference type="AlphaFoldDB" id="A0ABD1FK89"/>
<evidence type="ECO:0000256" key="1">
    <source>
        <dbReference type="ARBA" id="ARBA00004123"/>
    </source>
</evidence>
<dbReference type="PRINTS" id="PR00302">
    <property type="entry name" value="LUPUSLA"/>
</dbReference>
<evidence type="ECO:0000256" key="3">
    <source>
        <dbReference type="ARBA" id="ARBA00023242"/>
    </source>
</evidence>
<dbReference type="InterPro" id="IPR045180">
    <property type="entry name" value="La_dom_prot"/>
</dbReference>
<dbReference type="Pfam" id="PF05383">
    <property type="entry name" value="La"/>
    <property type="match status" value="1"/>
</dbReference>
<comment type="subcellular location">
    <subcellularLocation>
        <location evidence="1">Nucleus</location>
    </subcellularLocation>
</comment>
<name>A0ABD1FK89_SALDI</name>
<dbReference type="InterPro" id="IPR006630">
    <property type="entry name" value="La_HTH"/>
</dbReference>
<dbReference type="SUPFAM" id="SSF46785">
    <property type="entry name" value="Winged helix' DNA-binding domain"/>
    <property type="match status" value="1"/>
</dbReference>
<dbReference type="PROSITE" id="PS50961">
    <property type="entry name" value="HTH_LA"/>
    <property type="match status" value="1"/>
</dbReference>
<protein>
    <submittedName>
        <fullName evidence="7">Leucine-rich repeat extensin-like protein 3</fullName>
    </submittedName>
</protein>
<dbReference type="GO" id="GO:0003723">
    <property type="term" value="F:RNA binding"/>
    <property type="evidence" value="ECO:0007669"/>
    <property type="project" value="UniProtKB-UniRule"/>
</dbReference>
<dbReference type="GO" id="GO:0005634">
    <property type="term" value="C:nucleus"/>
    <property type="evidence" value="ECO:0007669"/>
    <property type="project" value="UniProtKB-SubCell"/>
</dbReference>
<dbReference type="InterPro" id="IPR036388">
    <property type="entry name" value="WH-like_DNA-bd_sf"/>
</dbReference>
<comment type="caution">
    <text evidence="7">The sequence shown here is derived from an EMBL/GenBank/DDBJ whole genome shotgun (WGS) entry which is preliminary data.</text>
</comment>
<dbReference type="PANTHER" id="PTHR22792">
    <property type="entry name" value="LUPUS LA PROTEIN-RELATED"/>
    <property type="match status" value="1"/>
</dbReference>
<dbReference type="SMART" id="SM00715">
    <property type="entry name" value="LA"/>
    <property type="match status" value="1"/>
</dbReference>
<evidence type="ECO:0000256" key="5">
    <source>
        <dbReference type="SAM" id="MobiDB-lite"/>
    </source>
</evidence>
<dbReference type="Gene3D" id="1.10.10.10">
    <property type="entry name" value="Winged helix-like DNA-binding domain superfamily/Winged helix DNA-binding domain"/>
    <property type="match status" value="1"/>
</dbReference>
<keyword evidence="3" id="KW-0539">Nucleus</keyword>
<feature type="compositionally biased region" description="Pro residues" evidence="5">
    <location>
        <begin position="59"/>
        <end position="70"/>
    </location>
</feature>
<proteinExistence type="predicted"/>
<dbReference type="CDD" id="cd07323">
    <property type="entry name" value="LAM"/>
    <property type="match status" value="1"/>
</dbReference>
<dbReference type="PANTHER" id="PTHR22792:SF101">
    <property type="entry name" value="LA-RELATED PROTEIN 1A"/>
    <property type="match status" value="1"/>
</dbReference>
<feature type="region of interest" description="Disordered" evidence="5">
    <location>
        <begin position="55"/>
        <end position="86"/>
    </location>
</feature>
<sequence length="187" mass="21322">MDPNSSSLRNRRGLPPLPPLLIPPYNPYAAAPPVDYMPPPSSSFLPQPPPYFMPLLGSPFPPQPPLPPQKPTVTSHPPSSPPPLPPLELRAKILKQIEYYFSDANLIRDDFLKMRMDDHGWVPVQVVADFPLMTRITNDIPLILFTMRGYSQVVEVQGDRLRRRGTWHLWLSFFDRTGKFTRNEGTK</sequence>
<evidence type="ECO:0000313" key="7">
    <source>
        <dbReference type="EMBL" id="KAL1532210.1"/>
    </source>
</evidence>
<feature type="domain" description="HTH La-type RNA-binding" evidence="6">
    <location>
        <begin position="83"/>
        <end position="173"/>
    </location>
</feature>